<dbReference type="InterPro" id="IPR007487">
    <property type="entry name" value="ABC_transpt-TYRBP-like"/>
</dbReference>
<dbReference type="PANTHER" id="PTHR35271">
    <property type="entry name" value="ABC TRANSPORTER, SUBSTRATE-BINDING LIPOPROTEIN-RELATED"/>
    <property type="match status" value="1"/>
</dbReference>
<evidence type="ECO:0000313" key="1">
    <source>
        <dbReference type="EMBL" id="KUG29738.1"/>
    </source>
</evidence>
<name>A0A0W8G9B6_9ZZZZ</name>
<dbReference type="PANTHER" id="PTHR35271:SF1">
    <property type="entry name" value="ABC TRANSPORTER, SUBSTRATE-BINDING LIPOPROTEIN"/>
    <property type="match status" value="1"/>
</dbReference>
<gene>
    <name evidence="1" type="ORF">ASZ90_000353</name>
</gene>
<protein>
    <submittedName>
        <fullName evidence="1">Abc transporter substrate-binding protein</fullName>
    </submittedName>
</protein>
<dbReference type="AlphaFoldDB" id="A0A0W8G9B6"/>
<dbReference type="Gene3D" id="3.40.50.2300">
    <property type="match status" value="2"/>
</dbReference>
<comment type="caution">
    <text evidence="1">The sequence shown here is derived from an EMBL/GenBank/DDBJ whole genome shotgun (WGS) entry which is preliminary data.</text>
</comment>
<proteinExistence type="predicted"/>
<accession>A0A0W8G9B6</accession>
<organism evidence="1">
    <name type="scientific">hydrocarbon metagenome</name>
    <dbReference type="NCBI Taxonomy" id="938273"/>
    <lineage>
        <taxon>unclassified sequences</taxon>
        <taxon>metagenomes</taxon>
        <taxon>ecological metagenomes</taxon>
    </lineage>
</organism>
<dbReference type="Pfam" id="PF04392">
    <property type="entry name" value="ABC_sub_bind"/>
    <property type="match status" value="1"/>
</dbReference>
<sequence length="361" mass="40106">MQKNGDGKWRIGFYQGGEYNDYVPVTKALAERLVELGWIGPPVRECLATARDSASVWDCLVRARSDYLEFVPDAFWTAEWKNDLRQARRADFLNRAKTRRDLDLVLALGTWAGQDLATDEHDIPVVVCSTSNALFSGIVASAEDSGHDHVHARVDPARYARQVRLFHSVVGFKKLGVVYENSREGISYAGMDQIEPLARELGFELVACEAPFSGVTQEEAERAVLACHEELAGTVDAVYLTIHRGLNMKSIAGLLEPLFAHDIPTFAMGTLYEVNAGAMMSMAQPDFRYAGDFYAETMARIFNGEKPRDISQLLLDPQDVRINTAVAKRIGFHLPVDIISDAQEILQVIEDVREKAEAAGK</sequence>
<reference evidence="1" key="1">
    <citation type="journal article" date="2015" name="Proc. Natl. Acad. Sci. U.S.A.">
        <title>Networks of energetic and metabolic interactions define dynamics in microbial communities.</title>
        <authorList>
            <person name="Embree M."/>
            <person name="Liu J.K."/>
            <person name="Al-Bassam M.M."/>
            <person name="Zengler K."/>
        </authorList>
    </citation>
    <scope>NUCLEOTIDE SEQUENCE</scope>
</reference>
<dbReference type="EMBL" id="LNQE01000043">
    <property type="protein sequence ID" value="KUG29738.1"/>
    <property type="molecule type" value="Genomic_DNA"/>
</dbReference>